<comment type="caution">
    <text evidence="1">The sequence shown here is derived from an EMBL/GenBank/DDBJ whole genome shotgun (WGS) entry which is preliminary data.</text>
</comment>
<keyword evidence="2" id="KW-1185">Reference proteome</keyword>
<dbReference type="EMBL" id="CM056788">
    <property type="protein sequence ID" value="KAJ8730619.1"/>
    <property type="molecule type" value="Genomic_DNA"/>
</dbReference>
<evidence type="ECO:0000313" key="1">
    <source>
        <dbReference type="EMBL" id="KAJ8730619.1"/>
    </source>
</evidence>
<gene>
    <name evidence="1" type="ORF">PYW08_002032</name>
</gene>
<evidence type="ECO:0000313" key="2">
    <source>
        <dbReference type="Proteomes" id="UP001231649"/>
    </source>
</evidence>
<name>A0ACC2R148_9NEOP</name>
<accession>A0ACC2R148</accession>
<organism evidence="1 2">
    <name type="scientific">Mythimna loreyi</name>
    <dbReference type="NCBI Taxonomy" id="667449"/>
    <lineage>
        <taxon>Eukaryota</taxon>
        <taxon>Metazoa</taxon>
        <taxon>Ecdysozoa</taxon>
        <taxon>Arthropoda</taxon>
        <taxon>Hexapoda</taxon>
        <taxon>Insecta</taxon>
        <taxon>Pterygota</taxon>
        <taxon>Neoptera</taxon>
        <taxon>Endopterygota</taxon>
        <taxon>Lepidoptera</taxon>
        <taxon>Glossata</taxon>
        <taxon>Ditrysia</taxon>
        <taxon>Noctuoidea</taxon>
        <taxon>Noctuidae</taxon>
        <taxon>Noctuinae</taxon>
        <taxon>Hadenini</taxon>
        <taxon>Mythimna</taxon>
    </lineage>
</organism>
<sequence length="718" mass="81547">MFYPIDSLKRGGRFYLCWVADSWPLRFATITHRQLWSQDIRRICDDLLEVMTNESGRPTNRFSLRLSSQLLRGLVRLYQRKATILLGELCMINANVMKHSKKKWNIHEVVDVEDQEVRLPQLQPLEIREIVEEPPENEQRIEEMIQQSGNVVSNIADITLKEATIGEVLLPPNDGFGEENPEQALQFLQDRTLEQMLVQPDVSTVHSGLEVALDITDKSHDKSRLMHEPAQMERISEHDVTLFRKSVGEELIPEFEKDIPEIPEIPHPELPVPVPDKPQEEPMPEAIVVIEPLKMQQPVEIELEELEETAPQAKRRKFKNKLIIDKKTKISPNIFRARIENPMVELRCEDSSDDIILIRVPPETYFRRPCHGGEKILPNFGFTISRLFCRNLGVVSAQPLADREEEQSTEAVRRRSSRTLPRSSLENIEEEQEAHIVQVQDRHEVQLELPIPEVNVTANELNVSEVPRVSVPMDLDITEMLTQKVETLSQARKRTAEHGTVDSPKRQRSVGYVSFRESQQAKEQAQHVPAPCPVITTDLCEAEADKENVPANLQQPQPQDAELILSSKLQEAGLADIVQPPVPELESHSQPQRPLASRKTGSDRSETPLGSLDRTKVSLGDSEQTTDSKRFIRDQWGTEGTMVKILKHIKAGLQPVTVTSLLNKGPVISGYRRIIAARCFTSLLKLKQHGFINVKKNSETLEIADVTLGPKLTNLNEV</sequence>
<protein>
    <submittedName>
        <fullName evidence="1">Uncharacterized protein</fullName>
    </submittedName>
</protein>
<proteinExistence type="predicted"/>
<dbReference type="Proteomes" id="UP001231649">
    <property type="component" value="Chromosome 12"/>
</dbReference>
<reference evidence="1" key="1">
    <citation type="submission" date="2023-03" db="EMBL/GenBank/DDBJ databases">
        <title>Chromosome-level genomes of two armyworms, Mythimna separata and Mythimna loreyi, provide insights into the biosynthesis and reception of sex pheromones.</title>
        <authorList>
            <person name="Zhao H."/>
        </authorList>
    </citation>
    <scope>NUCLEOTIDE SEQUENCE</scope>
    <source>
        <strain evidence="1">BeijingLab</strain>
    </source>
</reference>